<sequence>MAGFVPRTMVTWPLLSPFPPVSAIVRSSSTAASGKKQAAKSKEELAQEKKKELEKRLQDVSGQLNNNKKPAKKARGSGCSSPIAILRVGENEQREKSGSAPSGGPSRLSSSSSSESGSSSSSGSSSDSSDSE</sequence>
<name>A0ACB8F0I8_9SAUR</name>
<evidence type="ECO:0000313" key="2">
    <source>
        <dbReference type="Proteomes" id="UP000827872"/>
    </source>
</evidence>
<accession>A0ACB8F0I8</accession>
<reference evidence="1" key="1">
    <citation type="submission" date="2021-08" db="EMBL/GenBank/DDBJ databases">
        <title>The first chromosome-level gecko genome reveals the dynamic sex chromosomes of Neotropical dwarf geckos (Sphaerodactylidae: Sphaerodactylus).</title>
        <authorList>
            <person name="Pinto B.J."/>
            <person name="Keating S.E."/>
            <person name="Gamble T."/>
        </authorList>
    </citation>
    <scope>NUCLEOTIDE SEQUENCE</scope>
    <source>
        <strain evidence="1">TG3544</strain>
    </source>
</reference>
<keyword evidence="2" id="KW-1185">Reference proteome</keyword>
<dbReference type="EMBL" id="CM037625">
    <property type="protein sequence ID" value="KAH7998567.1"/>
    <property type="molecule type" value="Genomic_DNA"/>
</dbReference>
<protein>
    <submittedName>
        <fullName evidence="1">Uncharacterized protein</fullName>
    </submittedName>
</protein>
<gene>
    <name evidence="1" type="ORF">K3G42_017977</name>
</gene>
<dbReference type="Proteomes" id="UP000827872">
    <property type="component" value="Linkage Group LG12"/>
</dbReference>
<proteinExistence type="predicted"/>
<comment type="caution">
    <text evidence="1">The sequence shown here is derived from an EMBL/GenBank/DDBJ whole genome shotgun (WGS) entry which is preliminary data.</text>
</comment>
<evidence type="ECO:0000313" key="1">
    <source>
        <dbReference type="EMBL" id="KAH7998567.1"/>
    </source>
</evidence>
<organism evidence="1 2">
    <name type="scientific">Sphaerodactylus townsendi</name>
    <dbReference type="NCBI Taxonomy" id="933632"/>
    <lineage>
        <taxon>Eukaryota</taxon>
        <taxon>Metazoa</taxon>
        <taxon>Chordata</taxon>
        <taxon>Craniata</taxon>
        <taxon>Vertebrata</taxon>
        <taxon>Euteleostomi</taxon>
        <taxon>Lepidosauria</taxon>
        <taxon>Squamata</taxon>
        <taxon>Bifurcata</taxon>
        <taxon>Gekkota</taxon>
        <taxon>Sphaerodactylidae</taxon>
        <taxon>Sphaerodactylus</taxon>
    </lineage>
</organism>